<evidence type="ECO:0000313" key="2">
    <source>
        <dbReference type="Proteomes" id="UP000215256"/>
    </source>
</evidence>
<sequence>MRFSWRDRLGFKLEATLKGRDWDAFLSRKHENDRIKIIPS</sequence>
<proteinExistence type="predicted"/>
<dbReference type="AlphaFoldDB" id="A0A248ULZ4"/>
<protein>
    <submittedName>
        <fullName evidence="1">Uncharacterized protein</fullName>
    </submittedName>
</protein>
<evidence type="ECO:0000313" key="1">
    <source>
        <dbReference type="EMBL" id="ASV87765.1"/>
    </source>
</evidence>
<keyword evidence="1" id="KW-0614">Plasmid</keyword>
<gene>
    <name evidence="1" type="ORF">CES85_2980</name>
</gene>
<name>A0A248ULZ4_9HYPH</name>
<reference evidence="1 2" key="1">
    <citation type="submission" date="2017-07" db="EMBL/GenBank/DDBJ databases">
        <title>Phylogenetic study on the rhizospheric bacterium Ochrobactrum sp. A44.</title>
        <authorList>
            <person name="Krzyzanowska D.M."/>
            <person name="Ossowicki A."/>
            <person name="Rajewska M."/>
            <person name="Maciag T."/>
            <person name="Kaczynski Z."/>
            <person name="Czerwicka M."/>
            <person name="Jafra S."/>
        </authorList>
    </citation>
    <scope>NUCLEOTIDE SEQUENCE [LARGE SCALE GENOMIC DNA]</scope>
    <source>
        <strain evidence="1 2">A44</strain>
        <plasmid evidence="1 2">unnamed1</plasmid>
    </source>
</reference>
<dbReference type="Proteomes" id="UP000215256">
    <property type="component" value="Plasmid unnamed1"/>
</dbReference>
<accession>A0A248ULZ4</accession>
<dbReference type="EMBL" id="CP022605">
    <property type="protein sequence ID" value="ASV87765.1"/>
    <property type="molecule type" value="Genomic_DNA"/>
</dbReference>
<geneLocation type="plasmid" evidence="1 2">
    <name>unnamed1</name>
</geneLocation>
<dbReference type="KEGG" id="och:CES85_2980"/>
<organism evidence="1 2">
    <name type="scientific">Ochrobactrum quorumnocens</name>
    <dbReference type="NCBI Taxonomy" id="271865"/>
    <lineage>
        <taxon>Bacteria</taxon>
        <taxon>Pseudomonadati</taxon>
        <taxon>Pseudomonadota</taxon>
        <taxon>Alphaproteobacteria</taxon>
        <taxon>Hyphomicrobiales</taxon>
        <taxon>Brucellaceae</taxon>
        <taxon>Brucella/Ochrobactrum group</taxon>
        <taxon>Ochrobactrum</taxon>
    </lineage>
</organism>